<dbReference type="EMBL" id="JAWLNX010000013">
    <property type="protein sequence ID" value="MEB3369616.1"/>
    <property type="molecule type" value="Genomic_DNA"/>
</dbReference>
<gene>
    <name evidence="2" type="ORF">R4I43_19590</name>
</gene>
<sequence length="215" mass="22759">MHIAILLFDRFTALDAIGPYEVLSRLPDAETVFVGERTGPVFNEVGTLHLVADATLADVPRPDIVVVPGGPGQTAHMSDGPVHQWLRAADKTSTWTTSVCTGSLILAAAGLLTGRRATSHWLALDQLPAWGVTPTSERVIIDSKYVTAAGVSSGIDMALNLAGRIAGDGVAETIQLGIEYDPQPPYDAGTPDKAPADIVSNLRARSRFILERPVA</sequence>
<name>A0ABU6ADT1_9PSEU</name>
<dbReference type="GO" id="GO:0016829">
    <property type="term" value="F:lyase activity"/>
    <property type="evidence" value="ECO:0007669"/>
    <property type="project" value="UniProtKB-KW"/>
</dbReference>
<evidence type="ECO:0000313" key="2">
    <source>
        <dbReference type="EMBL" id="MEB3369616.1"/>
    </source>
</evidence>
<dbReference type="Pfam" id="PF01965">
    <property type="entry name" value="DJ-1_PfpI"/>
    <property type="match status" value="1"/>
</dbReference>
<feature type="domain" description="DJ-1/PfpI" evidence="1">
    <location>
        <begin position="2"/>
        <end position="161"/>
    </location>
</feature>
<accession>A0ABU6ADT1</accession>
<evidence type="ECO:0000259" key="1">
    <source>
        <dbReference type="Pfam" id="PF01965"/>
    </source>
</evidence>
<dbReference type="Gene3D" id="3.40.50.880">
    <property type="match status" value="1"/>
</dbReference>
<dbReference type="EC" id="4.2.1.-" evidence="2"/>
<dbReference type="PANTHER" id="PTHR43130">
    <property type="entry name" value="ARAC-FAMILY TRANSCRIPTIONAL REGULATOR"/>
    <property type="match status" value="1"/>
</dbReference>
<dbReference type="RefSeq" id="WP_324267101.1">
    <property type="nucleotide sequence ID" value="NZ_JAWLNX010000013.1"/>
</dbReference>
<evidence type="ECO:0000313" key="3">
    <source>
        <dbReference type="Proteomes" id="UP001327093"/>
    </source>
</evidence>
<comment type="caution">
    <text evidence="2">The sequence shown here is derived from an EMBL/GenBank/DDBJ whole genome shotgun (WGS) entry which is preliminary data.</text>
</comment>
<protein>
    <submittedName>
        <fullName evidence="2">DJ-1/PfpI family protein</fullName>
        <ecNumber evidence="2">4.2.1.-</ecNumber>
    </submittedName>
</protein>
<dbReference type="InterPro" id="IPR052158">
    <property type="entry name" value="INH-QAR"/>
</dbReference>
<dbReference type="Proteomes" id="UP001327093">
    <property type="component" value="Unassembled WGS sequence"/>
</dbReference>
<reference evidence="2 3" key="1">
    <citation type="submission" date="2023-10" db="EMBL/GenBank/DDBJ databases">
        <title>Saccharopolyspora sp. nov., isolated from mangrove soil.</title>
        <authorList>
            <person name="Lu Y."/>
            <person name="Liu W."/>
        </authorList>
    </citation>
    <scope>NUCLEOTIDE SEQUENCE [LARGE SCALE GENOMIC DNA]</scope>
    <source>
        <strain evidence="2 3">S2-29</strain>
    </source>
</reference>
<keyword evidence="2" id="KW-0456">Lyase</keyword>
<dbReference type="InterPro" id="IPR002818">
    <property type="entry name" value="DJ-1/PfpI"/>
</dbReference>
<organism evidence="2 3">
    <name type="scientific">Saccharopolyspora mangrovi</name>
    <dbReference type="NCBI Taxonomy" id="3082379"/>
    <lineage>
        <taxon>Bacteria</taxon>
        <taxon>Bacillati</taxon>
        <taxon>Actinomycetota</taxon>
        <taxon>Actinomycetes</taxon>
        <taxon>Pseudonocardiales</taxon>
        <taxon>Pseudonocardiaceae</taxon>
        <taxon>Saccharopolyspora</taxon>
    </lineage>
</organism>
<dbReference type="SUPFAM" id="SSF52317">
    <property type="entry name" value="Class I glutamine amidotransferase-like"/>
    <property type="match status" value="1"/>
</dbReference>
<dbReference type="CDD" id="cd03139">
    <property type="entry name" value="GATase1_PfpI_2"/>
    <property type="match status" value="1"/>
</dbReference>
<proteinExistence type="predicted"/>
<dbReference type="PANTHER" id="PTHR43130:SF2">
    <property type="entry name" value="DJ-1_PFPI DOMAIN-CONTAINING PROTEIN"/>
    <property type="match status" value="1"/>
</dbReference>
<dbReference type="InterPro" id="IPR029062">
    <property type="entry name" value="Class_I_gatase-like"/>
</dbReference>
<keyword evidence="3" id="KW-1185">Reference proteome</keyword>